<dbReference type="InterPro" id="IPR003607">
    <property type="entry name" value="HD/PDEase_dom"/>
</dbReference>
<accession>A0A918C4W1</accession>
<dbReference type="SMART" id="SM00471">
    <property type="entry name" value="HDc"/>
    <property type="match status" value="1"/>
</dbReference>
<reference evidence="2" key="1">
    <citation type="journal article" date="2014" name="Int. J. Syst. Evol. Microbiol.">
        <title>Complete genome sequence of Corynebacterium casei LMG S-19264T (=DSM 44701T), isolated from a smear-ripened cheese.</title>
        <authorList>
            <consortium name="US DOE Joint Genome Institute (JGI-PGF)"/>
            <person name="Walter F."/>
            <person name="Albersmeier A."/>
            <person name="Kalinowski J."/>
            <person name="Ruckert C."/>
        </authorList>
    </citation>
    <scope>NUCLEOTIDE SEQUENCE</scope>
    <source>
        <strain evidence="2">JCM 31311</strain>
    </source>
</reference>
<evidence type="ECO:0000259" key="1">
    <source>
        <dbReference type="PROSITE" id="PS51832"/>
    </source>
</evidence>
<dbReference type="RefSeq" id="WP_189089624.1">
    <property type="nucleotide sequence ID" value="NZ_BMQL01000008.1"/>
</dbReference>
<dbReference type="InterPro" id="IPR037522">
    <property type="entry name" value="HD_GYP_dom"/>
</dbReference>
<protein>
    <recommendedName>
        <fullName evidence="1">HD-GYP domain-containing protein</fullName>
    </recommendedName>
</protein>
<name>A0A918C4W1_9DEIO</name>
<reference evidence="2" key="2">
    <citation type="submission" date="2020-09" db="EMBL/GenBank/DDBJ databases">
        <authorList>
            <person name="Sun Q."/>
            <person name="Ohkuma M."/>
        </authorList>
    </citation>
    <scope>NUCLEOTIDE SEQUENCE</scope>
    <source>
        <strain evidence="2">JCM 31311</strain>
    </source>
</reference>
<dbReference type="PANTHER" id="PTHR43155:SF2">
    <property type="entry name" value="CYCLIC DI-GMP PHOSPHODIESTERASE PA4108"/>
    <property type="match status" value="1"/>
</dbReference>
<keyword evidence="3" id="KW-1185">Reference proteome</keyword>
<gene>
    <name evidence="2" type="ORF">GCM10008957_18430</name>
</gene>
<comment type="caution">
    <text evidence="2">The sequence shown here is derived from an EMBL/GenBank/DDBJ whole genome shotgun (WGS) entry which is preliminary data.</text>
</comment>
<dbReference type="Proteomes" id="UP000603865">
    <property type="component" value="Unassembled WGS sequence"/>
</dbReference>
<evidence type="ECO:0000313" key="3">
    <source>
        <dbReference type="Proteomes" id="UP000603865"/>
    </source>
</evidence>
<dbReference type="AlphaFoldDB" id="A0A918C4W1"/>
<dbReference type="Pfam" id="PF13487">
    <property type="entry name" value="HD_5"/>
    <property type="match status" value="1"/>
</dbReference>
<dbReference type="EMBL" id="BMQL01000008">
    <property type="protein sequence ID" value="GGR05986.1"/>
    <property type="molecule type" value="Genomic_DNA"/>
</dbReference>
<feature type="domain" description="HD-GYP" evidence="1">
    <location>
        <begin position="21"/>
        <end position="210"/>
    </location>
</feature>
<dbReference type="CDD" id="cd00077">
    <property type="entry name" value="HDc"/>
    <property type="match status" value="1"/>
</dbReference>
<dbReference type="PROSITE" id="PS51832">
    <property type="entry name" value="HD_GYP"/>
    <property type="match status" value="1"/>
</dbReference>
<sequence>MNPDTSALSAAFLQVEATTLLSLEERADVQFLIRWLESLRVVDDGHFIRVMVLTLTLCERLSMTSTPAARRIVMCAGLLHDVGKALISADILNKQGPLSNDERRVIERHPALGMRLLATLPALEPEVIQATLHHHEAYNGDGYPYGLAGLQIPRLARVLSVADVYDALTSTRPYRVAWTHTEAIQYLNRYTGTLFDPLPVWALNLIKSGR</sequence>
<organism evidence="2 3">
    <name type="scientific">Deinococcus ruber</name>
    <dbReference type="NCBI Taxonomy" id="1848197"/>
    <lineage>
        <taxon>Bacteria</taxon>
        <taxon>Thermotogati</taxon>
        <taxon>Deinococcota</taxon>
        <taxon>Deinococci</taxon>
        <taxon>Deinococcales</taxon>
        <taxon>Deinococcaceae</taxon>
        <taxon>Deinococcus</taxon>
    </lineage>
</organism>
<dbReference type="PANTHER" id="PTHR43155">
    <property type="entry name" value="CYCLIC DI-GMP PHOSPHODIESTERASE PA4108-RELATED"/>
    <property type="match status" value="1"/>
</dbReference>
<evidence type="ECO:0000313" key="2">
    <source>
        <dbReference type="EMBL" id="GGR05986.1"/>
    </source>
</evidence>
<proteinExistence type="predicted"/>
<dbReference type="Gene3D" id="1.10.3210.10">
    <property type="entry name" value="Hypothetical protein af1432"/>
    <property type="match status" value="1"/>
</dbReference>
<dbReference type="SUPFAM" id="SSF109604">
    <property type="entry name" value="HD-domain/PDEase-like"/>
    <property type="match status" value="1"/>
</dbReference>